<dbReference type="SMART" id="SM00066">
    <property type="entry name" value="GAL4"/>
    <property type="match status" value="1"/>
</dbReference>
<feature type="domain" description="Zn(2)-C6 fungal-type" evidence="5">
    <location>
        <begin position="43"/>
        <end position="72"/>
    </location>
</feature>
<dbReference type="GO" id="GO:0000981">
    <property type="term" value="F:DNA-binding transcription factor activity, RNA polymerase II-specific"/>
    <property type="evidence" value="ECO:0007669"/>
    <property type="project" value="InterPro"/>
</dbReference>
<dbReference type="PANTHER" id="PTHR31001:SF85">
    <property type="entry name" value="ZN(II)2CYS6 TRANSCRIPTION FACTOR (EUROFUNG)"/>
    <property type="match status" value="1"/>
</dbReference>
<dbReference type="SUPFAM" id="SSF57701">
    <property type="entry name" value="Zn2/Cys6 DNA-binding domain"/>
    <property type="match status" value="1"/>
</dbReference>
<accession>A0A9P8VBF2</accession>
<dbReference type="GO" id="GO:0006351">
    <property type="term" value="P:DNA-templated transcription"/>
    <property type="evidence" value="ECO:0007669"/>
    <property type="project" value="InterPro"/>
</dbReference>
<organism evidence="6 7">
    <name type="scientific">Plectosphaerella plurivora</name>
    <dbReference type="NCBI Taxonomy" id="936078"/>
    <lineage>
        <taxon>Eukaryota</taxon>
        <taxon>Fungi</taxon>
        <taxon>Dikarya</taxon>
        <taxon>Ascomycota</taxon>
        <taxon>Pezizomycotina</taxon>
        <taxon>Sordariomycetes</taxon>
        <taxon>Hypocreomycetidae</taxon>
        <taxon>Glomerellales</taxon>
        <taxon>Plectosphaerellaceae</taxon>
        <taxon>Plectosphaerella</taxon>
    </lineage>
</organism>
<evidence type="ECO:0000256" key="2">
    <source>
        <dbReference type="ARBA" id="ARBA00022723"/>
    </source>
</evidence>
<keyword evidence="7" id="KW-1185">Reference proteome</keyword>
<dbReference type="CDD" id="cd00067">
    <property type="entry name" value="GAL4"/>
    <property type="match status" value="1"/>
</dbReference>
<dbReference type="Gene3D" id="4.10.240.10">
    <property type="entry name" value="Zn(2)-C6 fungal-type DNA-binding domain"/>
    <property type="match status" value="1"/>
</dbReference>
<dbReference type="GO" id="GO:0008270">
    <property type="term" value="F:zinc ion binding"/>
    <property type="evidence" value="ECO:0007669"/>
    <property type="project" value="InterPro"/>
</dbReference>
<evidence type="ECO:0000256" key="4">
    <source>
        <dbReference type="SAM" id="MobiDB-lite"/>
    </source>
</evidence>
<evidence type="ECO:0000313" key="7">
    <source>
        <dbReference type="Proteomes" id="UP000770015"/>
    </source>
</evidence>
<dbReference type="Proteomes" id="UP000770015">
    <property type="component" value="Unassembled WGS sequence"/>
</dbReference>
<dbReference type="InterPro" id="IPR001138">
    <property type="entry name" value="Zn2Cys6_DnaBD"/>
</dbReference>
<evidence type="ECO:0000259" key="5">
    <source>
        <dbReference type="PROSITE" id="PS50048"/>
    </source>
</evidence>
<dbReference type="InterPro" id="IPR050613">
    <property type="entry name" value="Sec_Metabolite_Reg"/>
</dbReference>
<dbReference type="PANTHER" id="PTHR31001">
    <property type="entry name" value="UNCHARACTERIZED TRANSCRIPTIONAL REGULATORY PROTEIN"/>
    <property type="match status" value="1"/>
</dbReference>
<gene>
    <name evidence="6" type="ORF">F5X68DRAFT_207953</name>
</gene>
<dbReference type="EMBL" id="JAGSXJ010000012">
    <property type="protein sequence ID" value="KAH6686793.1"/>
    <property type="molecule type" value="Genomic_DNA"/>
</dbReference>
<comment type="caution">
    <text evidence="6">The sequence shown here is derived from an EMBL/GenBank/DDBJ whole genome shotgun (WGS) entry which is preliminary data.</text>
</comment>
<reference evidence="6" key="1">
    <citation type="journal article" date="2021" name="Nat. Commun.">
        <title>Genetic determinants of endophytism in the Arabidopsis root mycobiome.</title>
        <authorList>
            <person name="Mesny F."/>
            <person name="Miyauchi S."/>
            <person name="Thiergart T."/>
            <person name="Pickel B."/>
            <person name="Atanasova L."/>
            <person name="Karlsson M."/>
            <person name="Huettel B."/>
            <person name="Barry K.W."/>
            <person name="Haridas S."/>
            <person name="Chen C."/>
            <person name="Bauer D."/>
            <person name="Andreopoulos W."/>
            <person name="Pangilinan J."/>
            <person name="LaButti K."/>
            <person name="Riley R."/>
            <person name="Lipzen A."/>
            <person name="Clum A."/>
            <person name="Drula E."/>
            <person name="Henrissat B."/>
            <person name="Kohler A."/>
            <person name="Grigoriev I.V."/>
            <person name="Martin F.M."/>
            <person name="Hacquard S."/>
        </authorList>
    </citation>
    <scope>NUCLEOTIDE SEQUENCE</scope>
    <source>
        <strain evidence="6">MPI-SDFR-AT-0117</strain>
    </source>
</reference>
<keyword evidence="3" id="KW-0539">Nucleus</keyword>
<dbReference type="Pfam" id="PF00172">
    <property type="entry name" value="Zn_clus"/>
    <property type="match status" value="1"/>
</dbReference>
<dbReference type="InterPro" id="IPR007219">
    <property type="entry name" value="XnlR_reg_dom"/>
</dbReference>
<dbReference type="PROSITE" id="PS00463">
    <property type="entry name" value="ZN2_CY6_FUNGAL_1"/>
    <property type="match status" value="1"/>
</dbReference>
<evidence type="ECO:0000256" key="3">
    <source>
        <dbReference type="ARBA" id="ARBA00023242"/>
    </source>
</evidence>
<sequence>MSLSSPEDTRGSRSPASEYDCHPPPDPTPGSSSDKPGLRRKLACVECRRRKIKCDREHPCLSCILGGRQCELPAPGPPRRPRRRNHHELHDRLAGLEALLKQCVSSDKEAAAAAAAALAAAATAPESPEHDVRPSPSPSPGYLVQTPSGVEFRDRDTLKAIYQDLPTVQAILQVEAEQAAWLPPQTRPSSAMSTTPPFIPSANDIIVLWRIYLDRVDPVTKIIHVPSFRPHIIDAAAGFRNMSPQKKGLLFAMFTVACLALSRQEHLDLLGRRKEDTIDAYSASFKAVLVRYGYLNNYDLDTLRSLVLYAFVQKSPHGNANLWVFNGLLISMAHRLGIHIDGTRAGLSIFETEMRRRLWWMIIQSDVKETIATGVGSVLLPRNREARLPLNVNDDDLDPEMTEEPTPHLGFTEMTYRLLSYEVTNFFLRRRSPSSADVINSGKGSSDDSPPFMSLEVILDDLQKSEHKLAPLAMRLPDPNDPLQAMALRHRANAIRCLTLTTEPMEETPEWGSEVLGPEDNLFRTSLIALEIMTDSREQTGPKFVWYANLDISLDTLCFLAVQLQTRVAGSLADRAWALVGRLYRHHEELWDLAEKEKMTLGNLLLAAWQSRVNHFAAKRIGLPEPPFLARLRDEIMMIKAQAINLF</sequence>
<dbReference type="OrthoDB" id="424974at2759"/>
<feature type="region of interest" description="Disordered" evidence="4">
    <location>
        <begin position="1"/>
        <end position="38"/>
    </location>
</feature>
<dbReference type="GO" id="GO:0003677">
    <property type="term" value="F:DNA binding"/>
    <property type="evidence" value="ECO:0007669"/>
    <property type="project" value="InterPro"/>
</dbReference>
<feature type="region of interest" description="Disordered" evidence="4">
    <location>
        <begin position="122"/>
        <end position="148"/>
    </location>
</feature>
<dbReference type="AlphaFoldDB" id="A0A9P8VBF2"/>
<dbReference type="PROSITE" id="PS50048">
    <property type="entry name" value="ZN2_CY6_FUNGAL_2"/>
    <property type="match status" value="1"/>
</dbReference>
<name>A0A9P8VBF2_9PEZI</name>
<dbReference type="GO" id="GO:0005634">
    <property type="term" value="C:nucleus"/>
    <property type="evidence" value="ECO:0007669"/>
    <property type="project" value="UniProtKB-SubCell"/>
</dbReference>
<evidence type="ECO:0000313" key="6">
    <source>
        <dbReference type="EMBL" id="KAH6686793.1"/>
    </source>
</evidence>
<dbReference type="CDD" id="cd12148">
    <property type="entry name" value="fungal_TF_MHR"/>
    <property type="match status" value="1"/>
</dbReference>
<proteinExistence type="predicted"/>
<dbReference type="SMART" id="SM00906">
    <property type="entry name" value="Fungal_trans"/>
    <property type="match status" value="1"/>
</dbReference>
<comment type="subcellular location">
    <subcellularLocation>
        <location evidence="1">Nucleus</location>
    </subcellularLocation>
</comment>
<protein>
    <submittedName>
        <fullName evidence="6">Fungal-specific transcription factor domain-containing protein</fullName>
    </submittedName>
</protein>
<keyword evidence="2" id="KW-0479">Metal-binding</keyword>
<evidence type="ECO:0000256" key="1">
    <source>
        <dbReference type="ARBA" id="ARBA00004123"/>
    </source>
</evidence>
<dbReference type="Pfam" id="PF04082">
    <property type="entry name" value="Fungal_trans"/>
    <property type="match status" value="1"/>
</dbReference>
<dbReference type="InterPro" id="IPR036864">
    <property type="entry name" value="Zn2-C6_fun-type_DNA-bd_sf"/>
</dbReference>